<evidence type="ECO:0000313" key="2">
    <source>
        <dbReference type="Proteomes" id="UP000799118"/>
    </source>
</evidence>
<evidence type="ECO:0000313" key="1">
    <source>
        <dbReference type="EMBL" id="KAE9397901.1"/>
    </source>
</evidence>
<organism evidence="1 2">
    <name type="scientific">Gymnopus androsaceus JB14</name>
    <dbReference type="NCBI Taxonomy" id="1447944"/>
    <lineage>
        <taxon>Eukaryota</taxon>
        <taxon>Fungi</taxon>
        <taxon>Dikarya</taxon>
        <taxon>Basidiomycota</taxon>
        <taxon>Agaricomycotina</taxon>
        <taxon>Agaricomycetes</taxon>
        <taxon>Agaricomycetidae</taxon>
        <taxon>Agaricales</taxon>
        <taxon>Marasmiineae</taxon>
        <taxon>Omphalotaceae</taxon>
        <taxon>Gymnopus</taxon>
    </lineage>
</organism>
<reference evidence="1" key="1">
    <citation type="journal article" date="2019" name="Environ. Microbiol.">
        <title>Fungal ecological strategies reflected in gene transcription - a case study of two litter decomposers.</title>
        <authorList>
            <person name="Barbi F."/>
            <person name="Kohler A."/>
            <person name="Barry K."/>
            <person name="Baskaran P."/>
            <person name="Daum C."/>
            <person name="Fauchery L."/>
            <person name="Ihrmark K."/>
            <person name="Kuo A."/>
            <person name="LaButti K."/>
            <person name="Lipzen A."/>
            <person name="Morin E."/>
            <person name="Grigoriev I.V."/>
            <person name="Henrissat B."/>
            <person name="Lindahl B."/>
            <person name="Martin F."/>
        </authorList>
    </citation>
    <scope>NUCLEOTIDE SEQUENCE</scope>
    <source>
        <strain evidence="1">JB14</strain>
    </source>
</reference>
<gene>
    <name evidence="1" type="ORF">BT96DRAFT_995333</name>
</gene>
<accession>A0A6A4HK52</accession>
<keyword evidence="2" id="KW-1185">Reference proteome</keyword>
<dbReference type="EMBL" id="ML769490">
    <property type="protein sequence ID" value="KAE9397901.1"/>
    <property type="molecule type" value="Genomic_DNA"/>
</dbReference>
<sequence length="150" mass="15599">MDHVPILLRGCQELGAIPQDWLPVIAWTPVDDITNATPVIPDAPANASTSTSLPATAGFDLAAIKAKLAELECEHNKEMDTKTKAKISTTAAAAMGDAVGLGLDALPQVEVPRGGLSFGGADGSITSLGSEMVQDPWQVPVGRENLNLWG</sequence>
<proteinExistence type="predicted"/>
<protein>
    <submittedName>
        <fullName evidence="1">Uncharacterized protein</fullName>
    </submittedName>
</protein>
<dbReference type="AlphaFoldDB" id="A0A6A4HK52"/>
<name>A0A6A4HK52_9AGAR</name>
<dbReference type="Proteomes" id="UP000799118">
    <property type="component" value="Unassembled WGS sequence"/>
</dbReference>